<accession>F4RXY4</accession>
<dbReference type="InParanoid" id="F4RXY4"/>
<organism evidence="3">
    <name type="scientific">Melampsora larici-populina (strain 98AG31 / pathotype 3-4-7)</name>
    <name type="common">Poplar leaf rust fungus</name>
    <dbReference type="NCBI Taxonomy" id="747676"/>
    <lineage>
        <taxon>Eukaryota</taxon>
        <taxon>Fungi</taxon>
        <taxon>Dikarya</taxon>
        <taxon>Basidiomycota</taxon>
        <taxon>Pucciniomycotina</taxon>
        <taxon>Pucciniomycetes</taxon>
        <taxon>Pucciniales</taxon>
        <taxon>Melampsoraceae</taxon>
        <taxon>Melampsora</taxon>
    </lineage>
</organism>
<dbReference type="HOGENOM" id="CLU_1372482_0_0_1"/>
<name>F4RXY4_MELLP</name>
<evidence type="ECO:0000256" key="1">
    <source>
        <dbReference type="SAM" id="MobiDB-lite"/>
    </source>
</evidence>
<dbReference type="GeneID" id="18932168"/>
<dbReference type="Proteomes" id="UP000001072">
    <property type="component" value="Unassembled WGS sequence"/>
</dbReference>
<protein>
    <submittedName>
        <fullName evidence="2">Uncharacterized protein</fullName>
    </submittedName>
</protein>
<evidence type="ECO:0000313" key="2">
    <source>
        <dbReference type="EMBL" id="EGG02813.1"/>
    </source>
</evidence>
<dbReference type="EMBL" id="GL883128">
    <property type="protein sequence ID" value="EGG02813.1"/>
    <property type="molecule type" value="Genomic_DNA"/>
</dbReference>
<feature type="compositionally biased region" description="Acidic residues" evidence="1">
    <location>
        <begin position="183"/>
        <end position="199"/>
    </location>
</feature>
<proteinExistence type="predicted"/>
<feature type="region of interest" description="Disordered" evidence="1">
    <location>
        <begin position="134"/>
        <end position="199"/>
    </location>
</feature>
<keyword evidence="3" id="KW-1185">Reference proteome</keyword>
<sequence>MQVDARVVNLFSDHNIIGEEVLIRDGAITHRQFLIPTWYSARFLEFMVELERRVQISILAEKNRGPTRTLRQFVAPPNSTIKTSNVPKELPIDCYHQANFLDCLLPVQLKAWKLKPPIIPEDVKDLFAPAGSIKKKSSPNAPIPTPNPPVSAPNAPDVRPAVSNPIIGPQDESEFPAGLFNNLDDEAMIDGENDDEEEL</sequence>
<gene>
    <name evidence="2" type="ORF">MELLADRAFT_72711</name>
</gene>
<feature type="compositionally biased region" description="Pro residues" evidence="1">
    <location>
        <begin position="141"/>
        <end position="151"/>
    </location>
</feature>
<dbReference type="RefSeq" id="XP_007413926.1">
    <property type="nucleotide sequence ID" value="XM_007413864.1"/>
</dbReference>
<dbReference type="KEGG" id="mlr:MELLADRAFT_72711"/>
<dbReference type="OrthoDB" id="10384914at2759"/>
<reference evidence="3" key="1">
    <citation type="journal article" date="2011" name="Proc. Natl. Acad. Sci. U.S.A.">
        <title>Obligate biotrophy features unraveled by the genomic analysis of rust fungi.</title>
        <authorList>
            <person name="Duplessis S."/>
            <person name="Cuomo C.A."/>
            <person name="Lin Y.-C."/>
            <person name="Aerts A."/>
            <person name="Tisserant E."/>
            <person name="Veneault-Fourrey C."/>
            <person name="Joly D.L."/>
            <person name="Hacquard S."/>
            <person name="Amselem J."/>
            <person name="Cantarel B.L."/>
            <person name="Chiu R."/>
            <person name="Coutinho P.M."/>
            <person name="Feau N."/>
            <person name="Field M."/>
            <person name="Frey P."/>
            <person name="Gelhaye E."/>
            <person name="Goldberg J."/>
            <person name="Grabherr M.G."/>
            <person name="Kodira C.D."/>
            <person name="Kohler A."/>
            <person name="Kuees U."/>
            <person name="Lindquist E.A."/>
            <person name="Lucas S.M."/>
            <person name="Mago R."/>
            <person name="Mauceli E."/>
            <person name="Morin E."/>
            <person name="Murat C."/>
            <person name="Pangilinan J.L."/>
            <person name="Park R."/>
            <person name="Pearson M."/>
            <person name="Quesneville H."/>
            <person name="Rouhier N."/>
            <person name="Sakthikumar S."/>
            <person name="Salamov A.A."/>
            <person name="Schmutz J."/>
            <person name="Selles B."/>
            <person name="Shapiro H."/>
            <person name="Tanguay P."/>
            <person name="Tuskan G.A."/>
            <person name="Henrissat B."/>
            <person name="Van de Peer Y."/>
            <person name="Rouze P."/>
            <person name="Ellis J.G."/>
            <person name="Dodds P.N."/>
            <person name="Schein J.E."/>
            <person name="Zhong S."/>
            <person name="Hamelin R.C."/>
            <person name="Grigoriev I.V."/>
            <person name="Szabo L.J."/>
            <person name="Martin F."/>
        </authorList>
    </citation>
    <scope>NUCLEOTIDE SEQUENCE [LARGE SCALE GENOMIC DNA]</scope>
    <source>
        <strain evidence="3">98AG31 / pathotype 3-4-7</strain>
    </source>
</reference>
<evidence type="ECO:0000313" key="3">
    <source>
        <dbReference type="Proteomes" id="UP000001072"/>
    </source>
</evidence>
<dbReference type="VEuPathDB" id="FungiDB:MELLADRAFT_72711"/>
<dbReference type="AlphaFoldDB" id="F4RXY4"/>